<dbReference type="AlphaFoldDB" id="A0A168PJ41"/>
<comment type="caution">
    <text evidence="1">The sequence shown here is derived from an EMBL/GenBank/DDBJ whole genome shotgun (WGS) entry which is preliminary data.</text>
</comment>
<dbReference type="PATRIC" id="fig|1538.10.peg.2369"/>
<name>A0A168PJ41_9CLOT</name>
<reference evidence="1 2" key="1">
    <citation type="journal article" date="2015" name="Biotechnol. Bioeng.">
        <title>Genome sequence and phenotypic characterization of Caulobacter segnis.</title>
        <authorList>
            <person name="Patel S."/>
            <person name="Fletcher B."/>
            <person name="Scott D.C."/>
            <person name="Ely B."/>
        </authorList>
    </citation>
    <scope>NUCLEOTIDE SEQUENCE [LARGE SCALE GENOMIC DNA]</scope>
    <source>
        <strain evidence="1 2">ERI-2</strain>
    </source>
</reference>
<dbReference type="Proteomes" id="UP000077407">
    <property type="component" value="Unassembled WGS sequence"/>
</dbReference>
<protein>
    <submittedName>
        <fullName evidence="1">Uncharacterized protein</fullName>
    </submittedName>
</protein>
<gene>
    <name evidence="1" type="ORF">WY13_01924</name>
</gene>
<sequence>MIFYRGITVEPIKANKIIEHIKTNGITGEEAVSYSVHDVKGNISTLLNNSNLNLEMTRPSRVIHTKDGLYREYIDSNNCVCCSSDINTARYYANIHNKSKINTKPLIIKFEMPISEVYIDGRDFLHYAFGKDDINKVLPILEDLYGSNIIDYYKRAITKKDIQYRAAIVDLVCQDESIITDHYNNDKCIKGRYNTEFKSAFMVKAPIPPNNIIEILQEEYLQPNTIAYSISDLYKLC</sequence>
<dbReference type="RefSeq" id="WP_063555410.1">
    <property type="nucleotide sequence ID" value="NZ_LITT01000019.1"/>
</dbReference>
<dbReference type="EMBL" id="LITT01000019">
    <property type="protein sequence ID" value="OAA87809.1"/>
    <property type="molecule type" value="Genomic_DNA"/>
</dbReference>
<accession>A0A168PJ41</accession>
<organism evidence="1 2">
    <name type="scientific">Clostridium ljungdahlii</name>
    <dbReference type="NCBI Taxonomy" id="1538"/>
    <lineage>
        <taxon>Bacteria</taxon>
        <taxon>Bacillati</taxon>
        <taxon>Bacillota</taxon>
        <taxon>Clostridia</taxon>
        <taxon>Eubacteriales</taxon>
        <taxon>Clostridiaceae</taxon>
        <taxon>Clostridium</taxon>
    </lineage>
</organism>
<evidence type="ECO:0000313" key="1">
    <source>
        <dbReference type="EMBL" id="OAA87809.1"/>
    </source>
</evidence>
<evidence type="ECO:0000313" key="2">
    <source>
        <dbReference type="Proteomes" id="UP000077407"/>
    </source>
</evidence>
<dbReference type="OrthoDB" id="8004959at2"/>
<proteinExistence type="predicted"/>